<comment type="caution">
    <text evidence="2">The sequence shown here is derived from an EMBL/GenBank/DDBJ whole genome shotgun (WGS) entry which is preliminary data.</text>
</comment>
<dbReference type="Pfam" id="PF19679">
    <property type="entry name" value="DUF6181"/>
    <property type="match status" value="1"/>
</dbReference>
<evidence type="ECO:0000256" key="1">
    <source>
        <dbReference type="SAM" id="MobiDB-lite"/>
    </source>
</evidence>
<proteinExistence type="predicted"/>
<name>A0ABV6UP06_9ACTN</name>
<accession>A0ABV6UP06</accession>
<evidence type="ECO:0000313" key="3">
    <source>
        <dbReference type="Proteomes" id="UP001592528"/>
    </source>
</evidence>
<protein>
    <submittedName>
        <fullName evidence="2">DUF6181 family protein</fullName>
    </submittedName>
</protein>
<gene>
    <name evidence="2" type="ORF">ACEZDJ_18040</name>
</gene>
<reference evidence="2 3" key="1">
    <citation type="submission" date="2024-09" db="EMBL/GenBank/DDBJ databases">
        <authorList>
            <person name="Lee S.D."/>
        </authorList>
    </citation>
    <scope>NUCLEOTIDE SEQUENCE [LARGE SCALE GENOMIC DNA]</scope>
    <source>
        <strain evidence="2 3">N1-5</strain>
    </source>
</reference>
<dbReference type="InterPro" id="IPR045753">
    <property type="entry name" value="DUF6181"/>
</dbReference>
<organism evidence="2 3">
    <name type="scientific">Streptacidiphilus cavernicola</name>
    <dbReference type="NCBI Taxonomy" id="3342716"/>
    <lineage>
        <taxon>Bacteria</taxon>
        <taxon>Bacillati</taxon>
        <taxon>Actinomycetota</taxon>
        <taxon>Actinomycetes</taxon>
        <taxon>Kitasatosporales</taxon>
        <taxon>Streptomycetaceae</taxon>
        <taxon>Streptacidiphilus</taxon>
    </lineage>
</organism>
<sequence>MQITVNRTPTRRGAAQPSTDGTARITIPLQLRLSASELTRALLAAPATPDLATLTPVQTRAALAAVLAQHGYAVLTGTTFDGCEERHQDARRAIRDAYGARFQDHQDEQQFLAEPLLLSMRDESLCGQP</sequence>
<dbReference type="Proteomes" id="UP001592528">
    <property type="component" value="Unassembled WGS sequence"/>
</dbReference>
<evidence type="ECO:0000313" key="2">
    <source>
        <dbReference type="EMBL" id="MFC1403193.1"/>
    </source>
</evidence>
<feature type="region of interest" description="Disordered" evidence="1">
    <location>
        <begin position="1"/>
        <end position="21"/>
    </location>
</feature>
<keyword evidence="3" id="KW-1185">Reference proteome</keyword>
<dbReference type="RefSeq" id="WP_157623761.1">
    <property type="nucleotide sequence ID" value="NZ_JBHEZZ010000009.1"/>
</dbReference>
<dbReference type="EMBL" id="JBHEZZ010000009">
    <property type="protein sequence ID" value="MFC1403193.1"/>
    <property type="molecule type" value="Genomic_DNA"/>
</dbReference>